<reference evidence="7" key="1">
    <citation type="submission" date="2023-03" db="EMBL/GenBank/DDBJ databases">
        <title>Massive genome expansion in bonnet fungi (Mycena s.s.) driven by repeated elements and novel gene families across ecological guilds.</title>
        <authorList>
            <consortium name="Lawrence Berkeley National Laboratory"/>
            <person name="Harder C.B."/>
            <person name="Miyauchi S."/>
            <person name="Viragh M."/>
            <person name="Kuo A."/>
            <person name="Thoen E."/>
            <person name="Andreopoulos B."/>
            <person name="Lu D."/>
            <person name="Skrede I."/>
            <person name="Drula E."/>
            <person name="Henrissat B."/>
            <person name="Morin E."/>
            <person name="Kohler A."/>
            <person name="Barry K."/>
            <person name="LaButti K."/>
            <person name="Morin E."/>
            <person name="Salamov A."/>
            <person name="Lipzen A."/>
            <person name="Mereny Z."/>
            <person name="Hegedus B."/>
            <person name="Baldrian P."/>
            <person name="Stursova M."/>
            <person name="Weitz H."/>
            <person name="Taylor A."/>
            <person name="Grigoriev I.V."/>
            <person name="Nagy L.G."/>
            <person name="Martin F."/>
            <person name="Kauserud H."/>
        </authorList>
    </citation>
    <scope>NUCLEOTIDE SEQUENCE</scope>
    <source>
        <strain evidence="7">CBHHK182m</strain>
    </source>
</reference>
<dbReference type="Pfam" id="PF08546">
    <property type="entry name" value="ApbA_C"/>
    <property type="match status" value="1"/>
</dbReference>
<evidence type="ECO:0000259" key="6">
    <source>
        <dbReference type="Pfam" id="PF08546"/>
    </source>
</evidence>
<evidence type="ECO:0000313" key="7">
    <source>
        <dbReference type="EMBL" id="KAJ7784288.1"/>
    </source>
</evidence>
<proteinExistence type="inferred from homology"/>
<dbReference type="InterPro" id="IPR036291">
    <property type="entry name" value="NAD(P)-bd_dom_sf"/>
</dbReference>
<keyword evidence="3 4" id="KW-0560">Oxidoreductase</keyword>
<dbReference type="SUPFAM" id="SSF51735">
    <property type="entry name" value="NAD(P)-binding Rossmann-fold domains"/>
    <property type="match status" value="1"/>
</dbReference>
<dbReference type="GO" id="GO:0005737">
    <property type="term" value="C:cytoplasm"/>
    <property type="evidence" value="ECO:0007669"/>
    <property type="project" value="TreeGrafter"/>
</dbReference>
<dbReference type="InterPro" id="IPR013328">
    <property type="entry name" value="6PGD_dom2"/>
</dbReference>
<protein>
    <recommendedName>
        <fullName evidence="4">2-dehydropantoate 2-reductase</fullName>
        <ecNumber evidence="4">1.1.1.169</ecNumber>
    </recommendedName>
    <alternativeName>
        <fullName evidence="4">Ketopantoate reductase</fullName>
    </alternativeName>
</protein>
<evidence type="ECO:0000256" key="2">
    <source>
        <dbReference type="ARBA" id="ARBA00022857"/>
    </source>
</evidence>
<dbReference type="InterPro" id="IPR003710">
    <property type="entry name" value="ApbA"/>
</dbReference>
<evidence type="ECO:0000259" key="5">
    <source>
        <dbReference type="Pfam" id="PF02558"/>
    </source>
</evidence>
<feature type="domain" description="Ketopantoate reductase N-terminal" evidence="5">
    <location>
        <begin position="4"/>
        <end position="155"/>
    </location>
</feature>
<dbReference type="EC" id="1.1.1.169" evidence="4"/>
<dbReference type="InterPro" id="IPR008927">
    <property type="entry name" value="6-PGluconate_DH-like_C_sf"/>
</dbReference>
<dbReference type="GO" id="GO:0015940">
    <property type="term" value="P:pantothenate biosynthetic process"/>
    <property type="evidence" value="ECO:0007669"/>
    <property type="project" value="InterPro"/>
</dbReference>
<dbReference type="SUPFAM" id="SSF48179">
    <property type="entry name" value="6-phosphogluconate dehydrogenase C-terminal domain-like"/>
    <property type="match status" value="1"/>
</dbReference>
<dbReference type="PANTHER" id="PTHR21708:SF30">
    <property type="entry name" value="2-DEHYDROPANTOATE 2-REDUCTASE-RELATED"/>
    <property type="match status" value="1"/>
</dbReference>
<dbReference type="NCBIfam" id="TIGR00745">
    <property type="entry name" value="apbA_panE"/>
    <property type="match status" value="1"/>
</dbReference>
<evidence type="ECO:0000256" key="1">
    <source>
        <dbReference type="ARBA" id="ARBA00007870"/>
    </source>
</evidence>
<feature type="domain" description="Ketopantoate reductase C-terminal" evidence="6">
    <location>
        <begin position="193"/>
        <end position="309"/>
    </location>
</feature>
<dbReference type="InterPro" id="IPR013752">
    <property type="entry name" value="KPA_reductase"/>
</dbReference>
<comment type="similarity">
    <text evidence="1 4">Belongs to the ketopantoate reductase family.</text>
</comment>
<dbReference type="Gene3D" id="3.40.50.720">
    <property type="entry name" value="NAD(P)-binding Rossmann-like Domain"/>
    <property type="match status" value="1"/>
</dbReference>
<evidence type="ECO:0000313" key="8">
    <source>
        <dbReference type="Proteomes" id="UP001215598"/>
    </source>
</evidence>
<keyword evidence="2 4" id="KW-0521">NADP</keyword>
<dbReference type="EMBL" id="JARKIB010000002">
    <property type="protein sequence ID" value="KAJ7784288.1"/>
    <property type="molecule type" value="Genomic_DNA"/>
</dbReference>
<dbReference type="GO" id="GO:0008677">
    <property type="term" value="F:2-dehydropantoate 2-reductase activity"/>
    <property type="evidence" value="ECO:0007669"/>
    <property type="project" value="UniProtKB-EC"/>
</dbReference>
<dbReference type="Proteomes" id="UP001215598">
    <property type="component" value="Unassembled WGS sequence"/>
</dbReference>
<comment type="function">
    <text evidence="4">Catalyzes the NADPH-dependent reduction of ketopantoate into pantoic acid.</text>
</comment>
<dbReference type="InterPro" id="IPR013332">
    <property type="entry name" value="KPR_N"/>
</dbReference>
<gene>
    <name evidence="7" type="ORF">B0H16DRAFT_292963</name>
</gene>
<dbReference type="Gene3D" id="1.10.1040.10">
    <property type="entry name" value="N-(1-d-carboxylethyl)-l-norvaline Dehydrogenase, domain 2"/>
    <property type="match status" value="1"/>
</dbReference>
<organism evidence="7 8">
    <name type="scientific">Mycena metata</name>
    <dbReference type="NCBI Taxonomy" id="1033252"/>
    <lineage>
        <taxon>Eukaryota</taxon>
        <taxon>Fungi</taxon>
        <taxon>Dikarya</taxon>
        <taxon>Basidiomycota</taxon>
        <taxon>Agaricomycotina</taxon>
        <taxon>Agaricomycetes</taxon>
        <taxon>Agaricomycetidae</taxon>
        <taxon>Agaricales</taxon>
        <taxon>Marasmiineae</taxon>
        <taxon>Mycenaceae</taxon>
        <taxon>Mycena</taxon>
    </lineage>
</organism>
<comment type="catalytic activity">
    <reaction evidence="4">
        <text>(R)-pantoate + NADP(+) = 2-dehydropantoate + NADPH + H(+)</text>
        <dbReference type="Rhea" id="RHEA:16233"/>
        <dbReference type="ChEBI" id="CHEBI:11561"/>
        <dbReference type="ChEBI" id="CHEBI:15378"/>
        <dbReference type="ChEBI" id="CHEBI:15980"/>
        <dbReference type="ChEBI" id="CHEBI:57783"/>
        <dbReference type="ChEBI" id="CHEBI:58349"/>
        <dbReference type="EC" id="1.1.1.169"/>
    </reaction>
</comment>
<dbReference type="Pfam" id="PF02558">
    <property type="entry name" value="ApbA"/>
    <property type="match status" value="1"/>
</dbReference>
<dbReference type="AlphaFoldDB" id="A0AAD7P1P6"/>
<comment type="caution">
    <text evidence="7">The sequence shown here is derived from an EMBL/GenBank/DDBJ whole genome shotgun (WGS) entry which is preliminary data.</text>
</comment>
<dbReference type="FunFam" id="1.10.1040.10:FF:000017">
    <property type="entry name" value="2-dehydropantoate 2-reductase"/>
    <property type="match status" value="1"/>
</dbReference>
<keyword evidence="8" id="KW-1185">Reference proteome</keyword>
<name>A0AAD7P1P6_9AGAR</name>
<sequence>MLDVLIFGLGAVGSTYAYILQAGNQVRVSVVARSNAPAIKEKGLTFRSNKFGDHEGIRFHAVFSDCQEAANSGLSFSHVICANKSLLDFVPPMEEIIRPVIGSETVIVLIQNGIGQEELLHKAFPATTIMSSAVYTGARIVEPGVIQMFTRTDSLLIGVDWNLDIPRTRQQAHMDALAEIFVKSNASIIVKEDVRADRWVKLLWNSVWNSLTALTELRTRDFIKTSANAESVARSMFSEGINIAKAKSIAVPEDTLKTMMKQYKSLSGSNSSMLVDALNKKPMEIEAILGNLMREGMALDIPVPTLTVFVHF</sequence>
<evidence type="ECO:0000256" key="4">
    <source>
        <dbReference type="RuleBase" id="RU362068"/>
    </source>
</evidence>
<dbReference type="PANTHER" id="PTHR21708">
    <property type="entry name" value="PROBABLE 2-DEHYDROPANTOATE 2-REDUCTASE"/>
    <property type="match status" value="1"/>
</dbReference>
<evidence type="ECO:0000256" key="3">
    <source>
        <dbReference type="ARBA" id="ARBA00023002"/>
    </source>
</evidence>
<dbReference type="InterPro" id="IPR051402">
    <property type="entry name" value="KPR-Related"/>
</dbReference>
<accession>A0AAD7P1P6</accession>